<comment type="subcellular location">
    <subcellularLocation>
        <location evidence="10">Cell inner membrane</location>
        <topology evidence="10">Multi-pass membrane protein</topology>
    </subcellularLocation>
</comment>
<dbReference type="eggNOG" id="COG0344">
    <property type="taxonomic scope" value="Bacteria"/>
</dbReference>
<protein>
    <recommendedName>
        <fullName evidence="10">Glycerol-3-phosphate acyltransferase</fullName>
    </recommendedName>
    <alternativeName>
        <fullName evidence="10">Acyl-PO4 G3P acyltransferase</fullName>
    </alternativeName>
    <alternativeName>
        <fullName evidence="10">Acyl-phosphate--glycerol-3-phosphate acyltransferase</fullName>
    </alternativeName>
    <alternativeName>
        <fullName evidence="10">G3P acyltransferase</fullName>
        <shortName evidence="10">GPAT</shortName>
        <ecNumber evidence="10">2.3.1.275</ecNumber>
    </alternativeName>
    <alternativeName>
        <fullName evidence="10">Lysophosphatidic acid synthase</fullName>
        <shortName evidence="10">LPA synthase</shortName>
    </alternativeName>
</protein>
<dbReference type="InterPro" id="IPR003811">
    <property type="entry name" value="G3P_acylTferase_PlsY"/>
</dbReference>
<reference evidence="11 12" key="1">
    <citation type="submission" date="2007-10" db="EMBL/GenBank/DDBJ databases">
        <title>Complete sequence of Desulfococcus oleovorans Hxd3.</title>
        <authorList>
            <consortium name="US DOE Joint Genome Institute"/>
            <person name="Copeland A."/>
            <person name="Lucas S."/>
            <person name="Lapidus A."/>
            <person name="Barry K."/>
            <person name="Glavina del Rio T."/>
            <person name="Dalin E."/>
            <person name="Tice H."/>
            <person name="Pitluck S."/>
            <person name="Kiss H."/>
            <person name="Brettin T."/>
            <person name="Bruce D."/>
            <person name="Detter J.C."/>
            <person name="Han C."/>
            <person name="Schmutz J."/>
            <person name="Larimer F."/>
            <person name="Land M."/>
            <person name="Hauser L."/>
            <person name="Kyrpides N."/>
            <person name="Kim E."/>
            <person name="Wawrik B."/>
            <person name="Richardson P."/>
        </authorList>
    </citation>
    <scope>NUCLEOTIDE SEQUENCE [LARGE SCALE GENOMIC DNA]</scope>
    <source>
        <strain evidence="12">DSM 6200 / JCM 39069 / Hxd3</strain>
    </source>
</reference>
<dbReference type="SMART" id="SM01207">
    <property type="entry name" value="G3P_acyltransf"/>
    <property type="match status" value="1"/>
</dbReference>
<feature type="transmembrane region" description="Helical" evidence="10">
    <location>
        <begin position="163"/>
        <end position="184"/>
    </location>
</feature>
<evidence type="ECO:0000256" key="4">
    <source>
        <dbReference type="ARBA" id="ARBA00022692"/>
    </source>
</evidence>
<dbReference type="GO" id="GO:0005886">
    <property type="term" value="C:plasma membrane"/>
    <property type="evidence" value="ECO:0007669"/>
    <property type="project" value="UniProtKB-SubCell"/>
</dbReference>
<dbReference type="OrthoDB" id="9777124at2"/>
<feature type="transmembrane region" description="Helical" evidence="10">
    <location>
        <begin position="6"/>
        <end position="28"/>
    </location>
</feature>
<dbReference type="KEGG" id="dol:Dole_0384"/>
<evidence type="ECO:0000256" key="10">
    <source>
        <dbReference type="HAMAP-Rule" id="MF_01043"/>
    </source>
</evidence>
<name>A8ZT30_DESOH</name>
<organism evidence="11 12">
    <name type="scientific">Desulfosudis oleivorans (strain DSM 6200 / JCM 39069 / Hxd3)</name>
    <name type="common">Desulfococcus oleovorans</name>
    <dbReference type="NCBI Taxonomy" id="96561"/>
    <lineage>
        <taxon>Bacteria</taxon>
        <taxon>Pseudomonadati</taxon>
        <taxon>Thermodesulfobacteriota</taxon>
        <taxon>Desulfobacteria</taxon>
        <taxon>Desulfobacterales</taxon>
        <taxon>Desulfosudaceae</taxon>
        <taxon>Desulfosudis</taxon>
    </lineage>
</organism>
<dbReference type="HAMAP" id="MF_01043">
    <property type="entry name" value="PlsY"/>
    <property type="match status" value="1"/>
</dbReference>
<dbReference type="PANTHER" id="PTHR30309">
    <property type="entry name" value="INNER MEMBRANE PROTEIN YGIH"/>
    <property type="match status" value="1"/>
</dbReference>
<dbReference type="GO" id="GO:0043772">
    <property type="term" value="F:acyl-phosphate glycerol-3-phosphate acyltransferase activity"/>
    <property type="evidence" value="ECO:0007669"/>
    <property type="project" value="UniProtKB-UniRule"/>
</dbReference>
<evidence type="ECO:0000256" key="8">
    <source>
        <dbReference type="ARBA" id="ARBA00023209"/>
    </source>
</evidence>
<keyword evidence="10" id="KW-0997">Cell inner membrane</keyword>
<gene>
    <name evidence="10" type="primary">plsY</name>
    <name evidence="11" type="ordered locus">Dole_0384</name>
</gene>
<evidence type="ECO:0000256" key="2">
    <source>
        <dbReference type="ARBA" id="ARBA00022516"/>
    </source>
</evidence>
<comment type="function">
    <text evidence="10">Catalyzes the transfer of an acyl group from acyl-phosphate (acyl-PO(4)) to glycerol-3-phosphate (G3P) to form lysophosphatidic acid (LPA). This enzyme utilizes acyl-phosphate as fatty acyl donor, but not acyl-CoA or acyl-ACP.</text>
</comment>
<comment type="pathway">
    <text evidence="10">Lipid metabolism; phospholipid metabolism.</text>
</comment>
<evidence type="ECO:0000256" key="6">
    <source>
        <dbReference type="ARBA" id="ARBA00023098"/>
    </source>
</evidence>
<comment type="catalytic activity">
    <reaction evidence="10">
        <text>an acyl phosphate + sn-glycerol 3-phosphate = a 1-acyl-sn-glycero-3-phosphate + phosphate</text>
        <dbReference type="Rhea" id="RHEA:34075"/>
        <dbReference type="ChEBI" id="CHEBI:43474"/>
        <dbReference type="ChEBI" id="CHEBI:57597"/>
        <dbReference type="ChEBI" id="CHEBI:57970"/>
        <dbReference type="ChEBI" id="CHEBI:59918"/>
        <dbReference type="EC" id="2.3.1.275"/>
    </reaction>
</comment>
<feature type="transmembrane region" description="Helical" evidence="10">
    <location>
        <begin position="58"/>
        <end position="81"/>
    </location>
</feature>
<evidence type="ECO:0000256" key="3">
    <source>
        <dbReference type="ARBA" id="ARBA00022679"/>
    </source>
</evidence>
<comment type="similarity">
    <text evidence="10">Belongs to the PlsY family.</text>
</comment>
<feature type="transmembrane region" description="Helical" evidence="10">
    <location>
        <begin position="87"/>
        <end position="105"/>
    </location>
</feature>
<accession>A8ZT30</accession>
<dbReference type="GO" id="GO:0008654">
    <property type="term" value="P:phospholipid biosynthetic process"/>
    <property type="evidence" value="ECO:0007669"/>
    <property type="project" value="UniProtKB-UniRule"/>
</dbReference>
<dbReference type="Pfam" id="PF02660">
    <property type="entry name" value="G3P_acyltransf"/>
    <property type="match status" value="1"/>
</dbReference>
<sequence length="209" mass="20906">MDGQTILKIFLCTAGAFVLGSVPVGLVLTKLFSSKDIRTQGSGNIGATNVARVAGARLGLITLALDLLKGALPVAAAGLMVPSTGEPAMALAGLAAVAGHCYPVFSGFTGGGKGVATACGVFLVAAPWACLVALVVFLAAVAGFKRVSLGSILAALSLPAGTWFFYGTGPVAAAAATVGLLVVARHRANISRLLAGTEPPFFKKPGQDR</sequence>
<dbReference type="EMBL" id="CP000859">
    <property type="protein sequence ID" value="ABW66194.1"/>
    <property type="molecule type" value="Genomic_DNA"/>
</dbReference>
<dbReference type="RefSeq" id="WP_012173813.1">
    <property type="nucleotide sequence ID" value="NC_009943.1"/>
</dbReference>
<keyword evidence="5 10" id="KW-1133">Transmembrane helix</keyword>
<proteinExistence type="inferred from homology"/>
<dbReference type="HOGENOM" id="CLU_081254_0_0_7"/>
<dbReference type="STRING" id="96561.Dole_0384"/>
<keyword evidence="9 10" id="KW-1208">Phospholipid metabolism</keyword>
<evidence type="ECO:0000313" key="12">
    <source>
        <dbReference type="Proteomes" id="UP000008561"/>
    </source>
</evidence>
<dbReference type="NCBIfam" id="TIGR00023">
    <property type="entry name" value="glycerol-3-phosphate 1-O-acyltransferase PlsY"/>
    <property type="match status" value="1"/>
</dbReference>
<keyword evidence="12" id="KW-1185">Reference proteome</keyword>
<evidence type="ECO:0000256" key="1">
    <source>
        <dbReference type="ARBA" id="ARBA00022475"/>
    </source>
</evidence>
<dbReference type="Proteomes" id="UP000008561">
    <property type="component" value="Chromosome"/>
</dbReference>
<evidence type="ECO:0000256" key="9">
    <source>
        <dbReference type="ARBA" id="ARBA00023264"/>
    </source>
</evidence>
<keyword evidence="8 10" id="KW-0594">Phospholipid biosynthesis</keyword>
<dbReference type="UniPathway" id="UPA00085"/>
<dbReference type="PANTHER" id="PTHR30309:SF0">
    <property type="entry name" value="GLYCEROL-3-PHOSPHATE ACYLTRANSFERASE-RELATED"/>
    <property type="match status" value="1"/>
</dbReference>
<keyword evidence="4 10" id="KW-0812">Transmembrane</keyword>
<keyword evidence="6 10" id="KW-0443">Lipid metabolism</keyword>
<keyword evidence="7 10" id="KW-0472">Membrane</keyword>
<dbReference type="AlphaFoldDB" id="A8ZT30"/>
<evidence type="ECO:0000256" key="7">
    <source>
        <dbReference type="ARBA" id="ARBA00023136"/>
    </source>
</evidence>
<evidence type="ECO:0000256" key="5">
    <source>
        <dbReference type="ARBA" id="ARBA00022989"/>
    </source>
</evidence>
<dbReference type="EC" id="2.3.1.275" evidence="10"/>
<comment type="subunit">
    <text evidence="10">Probably interacts with PlsX.</text>
</comment>
<keyword evidence="2 10" id="KW-0444">Lipid biosynthesis</keyword>
<keyword evidence="1 10" id="KW-1003">Cell membrane</keyword>
<evidence type="ECO:0000313" key="11">
    <source>
        <dbReference type="EMBL" id="ABW66194.1"/>
    </source>
</evidence>
<keyword evidence="3 10" id="KW-0808">Transferase</keyword>
<feature type="transmembrane region" description="Helical" evidence="10">
    <location>
        <begin position="117"/>
        <end position="143"/>
    </location>
</feature>